<proteinExistence type="predicted"/>
<dbReference type="RefSeq" id="WP_105749081.1">
    <property type="nucleotide sequence ID" value="NZ_PVLQ01000059.1"/>
</dbReference>
<keyword evidence="1" id="KW-0472">Membrane</keyword>
<evidence type="ECO:0008006" key="5">
    <source>
        <dbReference type="Google" id="ProtNLM"/>
    </source>
</evidence>
<feature type="transmembrane region" description="Helical" evidence="1">
    <location>
        <begin position="306"/>
        <end position="326"/>
    </location>
</feature>
<comment type="caution">
    <text evidence="3">The sequence shown here is derived from an EMBL/GenBank/DDBJ whole genome shotgun (WGS) entry which is preliminary data.</text>
</comment>
<name>A0A2S9K2K7_9BURK</name>
<evidence type="ECO:0000313" key="4">
    <source>
        <dbReference type="Proteomes" id="UP000238589"/>
    </source>
</evidence>
<evidence type="ECO:0000256" key="1">
    <source>
        <dbReference type="SAM" id="Phobius"/>
    </source>
</evidence>
<dbReference type="AlphaFoldDB" id="A0A2S9K2K7"/>
<evidence type="ECO:0000256" key="2">
    <source>
        <dbReference type="SAM" id="SignalP"/>
    </source>
</evidence>
<dbReference type="Pfam" id="PF13795">
    <property type="entry name" value="HupE_UreJ_2"/>
    <property type="match status" value="1"/>
</dbReference>
<sequence>MTASLLRSRLVARLLGCLLLLCAGLGLNPVQAHEMTIAELTVRESAAGDYFYAWGVPAKVTPVSEDLSLRWPEGCEVAGQSVRCGPQGLYGQLAVEGLGKVYSAVLLRVHWRSGESQVITLTSNQPQTRLFGGAKDERGAGEIASAYTVLGVQHILSGYDHLLFVISLLMLVGFQRRLVMTITAFTVAHSLTLGASALGWLTLRSAPVEASIALSILLVCGEALRQRETLARRWPSLVAFLFGLVHGLGFAGALRAIGLPEQHFSVALLTFNLGVEIGQLLVVLACWLLMLLAGRWLRASRLRQPLLYATGGIAAYWSIARLAAIMS</sequence>
<feature type="transmembrane region" description="Helical" evidence="1">
    <location>
        <begin position="181"/>
        <end position="200"/>
    </location>
</feature>
<dbReference type="Proteomes" id="UP000238589">
    <property type="component" value="Unassembled WGS sequence"/>
</dbReference>
<evidence type="ECO:0000313" key="3">
    <source>
        <dbReference type="EMBL" id="PRD64627.1"/>
    </source>
</evidence>
<accession>A0A2S9K2K7</accession>
<dbReference type="InterPro" id="IPR032809">
    <property type="entry name" value="Put_HupE_UreJ"/>
</dbReference>
<keyword evidence="1" id="KW-1133">Transmembrane helix</keyword>
<dbReference type="OrthoDB" id="9808870at2"/>
<keyword evidence="4" id="KW-1185">Reference proteome</keyword>
<feature type="transmembrane region" description="Helical" evidence="1">
    <location>
        <begin position="236"/>
        <end position="257"/>
    </location>
</feature>
<feature type="chain" id="PRO_5015723303" description="HupE/UreJ family protein" evidence="2">
    <location>
        <begin position="33"/>
        <end position="327"/>
    </location>
</feature>
<feature type="signal peptide" evidence="2">
    <location>
        <begin position="1"/>
        <end position="32"/>
    </location>
</feature>
<organism evidence="3 4">
    <name type="scientific">Malikia granosa</name>
    <dbReference type="NCBI Taxonomy" id="263067"/>
    <lineage>
        <taxon>Bacteria</taxon>
        <taxon>Pseudomonadati</taxon>
        <taxon>Pseudomonadota</taxon>
        <taxon>Betaproteobacteria</taxon>
        <taxon>Burkholderiales</taxon>
        <taxon>Comamonadaceae</taxon>
        <taxon>Malikia</taxon>
    </lineage>
</organism>
<feature type="transmembrane region" description="Helical" evidence="1">
    <location>
        <begin position="277"/>
        <end position="294"/>
    </location>
</feature>
<gene>
    <name evidence="3" type="ORF">C6P64_13485</name>
</gene>
<protein>
    <recommendedName>
        <fullName evidence="5">HupE/UreJ family protein</fullName>
    </recommendedName>
</protein>
<dbReference type="EMBL" id="PVLQ01000059">
    <property type="protein sequence ID" value="PRD64627.1"/>
    <property type="molecule type" value="Genomic_DNA"/>
</dbReference>
<keyword evidence="2" id="KW-0732">Signal</keyword>
<keyword evidence="1" id="KW-0812">Transmembrane</keyword>
<reference evidence="3 4" key="1">
    <citation type="submission" date="2018-03" db="EMBL/GenBank/DDBJ databases">
        <title>Comparative genomics illustrates the genes involved in a hyperalkaliphilic mechanisms of Serpentinomonas isolated from highly-alkaline calcium-rich serpentinized springs.</title>
        <authorList>
            <person name="Suzuki S."/>
            <person name="Ishii S."/>
            <person name="Walworth N."/>
            <person name="Bird L."/>
            <person name="Kuenen J.G."/>
            <person name="Nealson K.H."/>
        </authorList>
    </citation>
    <scope>NUCLEOTIDE SEQUENCE [LARGE SCALE GENOMIC DNA]</scope>
    <source>
        <strain evidence="3 4">P1</strain>
    </source>
</reference>